<gene>
    <name evidence="2" type="ORF">psal_cds_889</name>
</gene>
<evidence type="ECO:0000313" key="2">
    <source>
        <dbReference type="EMBL" id="AGO84976.1"/>
    </source>
</evidence>
<sequence>MGTTTSTLTAGPDGVAISGTASVTQSTSMAHDAPSTLQFDNICVTGRGGTVTVRRDGGSLFTSDTISTTCAETDIVYAGALPPSATVRVKNAGGDCTITHIVGDDQGDDGAKRIVASVAPSTMLLISPLDDDEHPVRQVRFADRGAWDGASGLLLAGVLASVAFFIYR</sequence>
<dbReference type="RefSeq" id="YP_008438050.1">
    <property type="nucleotide sequence ID" value="NC_022098.1"/>
</dbReference>
<evidence type="ECO:0000313" key="3">
    <source>
        <dbReference type="Proteomes" id="UP000204584"/>
    </source>
</evidence>
<reference evidence="2 3" key="1">
    <citation type="journal article" date="2013" name="Science">
        <title>Pandoraviruses: amoeba viruses with genomes up to 2.5 Mb reaching that of parasitic eukaryotes.</title>
        <authorList>
            <person name="Philippe N."/>
            <person name="Legendre M."/>
            <person name="Doutre G."/>
            <person name="Coute Y."/>
            <person name="Poirot O."/>
            <person name="Lescot M."/>
            <person name="Arslan D."/>
            <person name="Seltzer V."/>
            <person name="Bertaux L."/>
            <person name="Bruley C."/>
            <person name="Garin J."/>
            <person name="Claverie J.M."/>
            <person name="Abergel C."/>
        </authorList>
    </citation>
    <scope>NUCLEOTIDE SEQUENCE [LARGE SCALE GENOMIC DNA]</scope>
</reference>
<name>S4VZQ0_9VIRU</name>
<proteinExistence type="predicted"/>
<organism evidence="2 3">
    <name type="scientific">Pandoravirus salinus</name>
    <dbReference type="NCBI Taxonomy" id="1349410"/>
    <lineage>
        <taxon>Viruses</taxon>
        <taxon>Pandoravirus</taxon>
    </lineage>
</organism>
<evidence type="ECO:0000256" key="1">
    <source>
        <dbReference type="SAM" id="Phobius"/>
    </source>
</evidence>
<accession>S4VZQ0</accession>
<keyword evidence="1" id="KW-0472">Membrane</keyword>
<keyword evidence="1" id="KW-0812">Transmembrane</keyword>
<dbReference type="Proteomes" id="UP000204584">
    <property type="component" value="Segment"/>
</dbReference>
<dbReference type="KEGG" id="vg:16606763"/>
<protein>
    <submittedName>
        <fullName evidence="2">Uncharacterized protein</fullName>
    </submittedName>
</protein>
<dbReference type="GeneID" id="16606763"/>
<keyword evidence="1" id="KW-1133">Transmembrane helix</keyword>
<dbReference type="EMBL" id="KC977571">
    <property type="protein sequence ID" value="AGO84976.1"/>
    <property type="molecule type" value="Genomic_DNA"/>
</dbReference>
<feature type="transmembrane region" description="Helical" evidence="1">
    <location>
        <begin position="146"/>
        <end position="167"/>
    </location>
</feature>
<keyword evidence="3" id="KW-1185">Reference proteome</keyword>